<feature type="domain" description="YcaO" evidence="1">
    <location>
        <begin position="25"/>
        <end position="81"/>
    </location>
</feature>
<evidence type="ECO:0000313" key="2">
    <source>
        <dbReference type="EMBL" id="MVX58519.1"/>
    </source>
</evidence>
<dbReference type="Pfam" id="PF02624">
    <property type="entry name" value="YcaO"/>
    <property type="match status" value="1"/>
</dbReference>
<sequence>MSDRFFRKQHYHKVHLELRDYAVVLEDAILHGLLEAVERDAWIIGQSNPFVLPIVDYETSKNYKIKDIISKIKEQGYDIITREFQYIERGLLIRMITPGMLIQD</sequence>
<accession>A0A7X3G961</accession>
<evidence type="ECO:0000313" key="3">
    <source>
        <dbReference type="Proteomes" id="UP000461595"/>
    </source>
</evidence>
<name>A0A7X3G961_9STRE</name>
<comment type="caution">
    <text evidence="2">The sequence shown here is derived from an EMBL/GenBank/DDBJ whole genome shotgun (WGS) entry which is preliminary data.</text>
</comment>
<dbReference type="EMBL" id="WSRS01000013">
    <property type="protein sequence ID" value="MVX58519.1"/>
    <property type="molecule type" value="Genomic_DNA"/>
</dbReference>
<gene>
    <name evidence="2" type="ORF">E5983_02480</name>
</gene>
<proteinExistence type="predicted"/>
<dbReference type="InterPro" id="IPR003776">
    <property type="entry name" value="YcaO-like_dom"/>
</dbReference>
<evidence type="ECO:0000259" key="1">
    <source>
        <dbReference type="Pfam" id="PF02624"/>
    </source>
</evidence>
<dbReference type="Gene3D" id="3.30.1330.230">
    <property type="match status" value="1"/>
</dbReference>
<dbReference type="AlphaFoldDB" id="A0A7X3G961"/>
<organism evidence="2 3">
    <name type="scientific">Streptococcus danieliae</name>
    <dbReference type="NCBI Taxonomy" id="747656"/>
    <lineage>
        <taxon>Bacteria</taxon>
        <taxon>Bacillati</taxon>
        <taxon>Bacillota</taxon>
        <taxon>Bacilli</taxon>
        <taxon>Lactobacillales</taxon>
        <taxon>Streptococcaceae</taxon>
        <taxon>Streptococcus</taxon>
    </lineage>
</organism>
<protein>
    <recommendedName>
        <fullName evidence="1">YcaO domain-containing protein</fullName>
    </recommendedName>
</protein>
<dbReference type="Proteomes" id="UP000461595">
    <property type="component" value="Unassembled WGS sequence"/>
</dbReference>
<reference evidence="2 3" key="1">
    <citation type="submission" date="2019-12" db="EMBL/GenBank/DDBJ databases">
        <title>Microbes associate with the intestines of laboratory mice.</title>
        <authorList>
            <person name="Navarre W."/>
            <person name="Wong E."/>
        </authorList>
    </citation>
    <scope>NUCLEOTIDE SEQUENCE [LARGE SCALE GENOMIC DNA]</scope>
    <source>
        <strain evidence="2 3">NM51_B2-22</strain>
    </source>
</reference>